<proteinExistence type="inferred from homology"/>
<dbReference type="EMBL" id="AFYH01258458">
    <property type="status" value="NOT_ANNOTATED_CDS"/>
    <property type="molecule type" value="Genomic_DNA"/>
</dbReference>
<gene>
    <name evidence="15" type="primary">LOC102360812</name>
</gene>
<comment type="similarity">
    <text evidence="2 11">Belongs to the G-protein coupled receptor T2R family.</text>
</comment>
<protein>
    <recommendedName>
        <fullName evidence="12">Taste receptor type 2</fullName>
    </recommendedName>
</protein>
<dbReference type="SUPFAM" id="SSF81321">
    <property type="entry name" value="Family A G protein-coupled receptor-like"/>
    <property type="match status" value="1"/>
</dbReference>
<evidence type="ECO:0000313" key="15">
    <source>
        <dbReference type="Ensembl" id="ENSLACP00000001389.1"/>
    </source>
</evidence>
<keyword evidence="7 12" id="KW-0297">G-protein coupled receptor</keyword>
<evidence type="ECO:0000256" key="12">
    <source>
        <dbReference type="RuleBase" id="RU004424"/>
    </source>
</evidence>
<feature type="domain" description="G-protein coupled receptors family 1 profile" evidence="14">
    <location>
        <begin position="22"/>
        <end position="243"/>
    </location>
</feature>
<reference evidence="15" key="3">
    <citation type="submission" date="2025-09" db="UniProtKB">
        <authorList>
            <consortium name="Ensembl"/>
        </authorList>
    </citation>
    <scope>IDENTIFICATION</scope>
</reference>
<keyword evidence="8 12" id="KW-0472">Membrane</keyword>
<feature type="transmembrane region" description="Helical" evidence="13">
    <location>
        <begin position="95"/>
        <end position="113"/>
    </location>
</feature>
<dbReference type="GeneTree" id="ENSGT01150000286961"/>
<evidence type="ECO:0000256" key="3">
    <source>
        <dbReference type="ARBA" id="ARBA00022480"/>
    </source>
</evidence>
<dbReference type="Ensembl" id="ENSLACT00000001401.1">
    <property type="protein sequence ID" value="ENSLACP00000001389.1"/>
    <property type="gene ID" value="ENSLACG00000001246.1"/>
</dbReference>
<evidence type="ECO:0000259" key="14">
    <source>
        <dbReference type="PROSITE" id="PS50262"/>
    </source>
</evidence>
<reference evidence="16" key="1">
    <citation type="submission" date="2011-08" db="EMBL/GenBank/DDBJ databases">
        <title>The draft genome of Latimeria chalumnae.</title>
        <authorList>
            <person name="Di Palma F."/>
            <person name="Alfoldi J."/>
            <person name="Johnson J."/>
            <person name="Berlin A."/>
            <person name="Gnerre S."/>
            <person name="Jaffe D."/>
            <person name="MacCallum I."/>
            <person name="Young S."/>
            <person name="Walker B.J."/>
            <person name="Lander E."/>
            <person name="Lindblad-Toh K."/>
        </authorList>
    </citation>
    <scope>NUCLEOTIDE SEQUENCE [LARGE SCALE GENOMIC DNA]</scope>
    <source>
        <strain evidence="16">Wild caught</strain>
    </source>
</reference>
<evidence type="ECO:0000256" key="8">
    <source>
        <dbReference type="ARBA" id="ARBA00023136"/>
    </source>
</evidence>
<dbReference type="InterPro" id="IPR017452">
    <property type="entry name" value="GPCR_Rhodpsn_7TM"/>
</dbReference>
<sequence length="302" mass="34122">MVAVEAILQILTVVIVFISFTGNSFIVHVYFLEYRTNKVLKPNELIVTVFAFFNILIQINLLLWFMDYLFNLCTFLGEVIYQVLDLSDIFLTKSSYWFIAWLCFIYFVKIVKIKRKFFKSLKQKISLLVNILILCSMLVNFFLAVPVIYMIKLKANSTNLSMLCKDYYITGDTIHIYSAFLSFFTSFLPLVIMLMSSFGIVTFLCMHSRTMRKNTVAGSSSHGDAHTVVTVMIVCLILLYMLCTVTALAANLQIAMAEFDILVAITFASSIHSAGSSVILIIGTVKLRRSCGALCCSQNVSD</sequence>
<dbReference type="PROSITE" id="PS50262">
    <property type="entry name" value="G_PROTEIN_RECEP_F1_2"/>
    <property type="match status" value="1"/>
</dbReference>
<dbReference type="FunCoup" id="H2ZVG8">
    <property type="interactions" value="381"/>
</dbReference>
<dbReference type="GO" id="GO:0016020">
    <property type="term" value="C:membrane"/>
    <property type="evidence" value="ECO:0007669"/>
    <property type="project" value="UniProtKB-SubCell"/>
</dbReference>
<feature type="transmembrane region" description="Helical" evidence="13">
    <location>
        <begin position="227"/>
        <end position="249"/>
    </location>
</feature>
<evidence type="ECO:0000256" key="11">
    <source>
        <dbReference type="RuleBase" id="RU004423"/>
    </source>
</evidence>
<organism evidence="15 16">
    <name type="scientific">Latimeria chalumnae</name>
    <name type="common">Coelacanth</name>
    <dbReference type="NCBI Taxonomy" id="7897"/>
    <lineage>
        <taxon>Eukaryota</taxon>
        <taxon>Metazoa</taxon>
        <taxon>Chordata</taxon>
        <taxon>Craniata</taxon>
        <taxon>Vertebrata</taxon>
        <taxon>Euteleostomi</taxon>
        <taxon>Coelacanthiformes</taxon>
        <taxon>Coelacanthidae</taxon>
        <taxon>Latimeria</taxon>
    </lineage>
</organism>
<feature type="transmembrane region" description="Helical" evidence="13">
    <location>
        <begin position="125"/>
        <end position="151"/>
    </location>
</feature>
<keyword evidence="9 12" id="KW-0675">Receptor</keyword>
<keyword evidence="5 12" id="KW-0812">Transmembrane</keyword>
<feature type="transmembrane region" description="Helical" evidence="13">
    <location>
        <begin position="44"/>
        <end position="66"/>
    </location>
</feature>
<evidence type="ECO:0000256" key="1">
    <source>
        <dbReference type="ARBA" id="ARBA00004141"/>
    </source>
</evidence>
<evidence type="ECO:0000256" key="13">
    <source>
        <dbReference type="SAM" id="Phobius"/>
    </source>
</evidence>
<dbReference type="PANTHER" id="PTHR11394:SF47">
    <property type="entry name" value="TASTE RECEPTOR TYPE 2 MEMBER 40"/>
    <property type="match status" value="1"/>
</dbReference>
<accession>H2ZVG8</accession>
<feature type="transmembrane region" description="Helical" evidence="13">
    <location>
        <begin position="261"/>
        <end position="282"/>
    </location>
</feature>
<feature type="transmembrane region" description="Helical" evidence="13">
    <location>
        <begin position="6"/>
        <end position="32"/>
    </location>
</feature>
<evidence type="ECO:0000256" key="7">
    <source>
        <dbReference type="ARBA" id="ARBA00023040"/>
    </source>
</evidence>
<evidence type="ECO:0000256" key="2">
    <source>
        <dbReference type="ARBA" id="ARBA00007376"/>
    </source>
</evidence>
<reference evidence="15" key="2">
    <citation type="submission" date="2025-08" db="UniProtKB">
        <authorList>
            <consortium name="Ensembl"/>
        </authorList>
    </citation>
    <scope>IDENTIFICATION</scope>
</reference>
<dbReference type="HOGENOM" id="CLU_072337_0_0_1"/>
<keyword evidence="6 13" id="KW-1133">Transmembrane helix</keyword>
<evidence type="ECO:0000256" key="10">
    <source>
        <dbReference type="ARBA" id="ARBA00023224"/>
    </source>
</evidence>
<dbReference type="PANTHER" id="PTHR11394">
    <property type="entry name" value="TASTE RECEPTOR TYPE 2"/>
    <property type="match status" value="1"/>
</dbReference>
<dbReference type="OMA" id="IHIYSAF"/>
<comment type="subcellular location">
    <subcellularLocation>
        <location evidence="1 12">Membrane</location>
        <topology evidence="1 12">Multi-pass membrane protein</topology>
    </subcellularLocation>
</comment>
<dbReference type="InterPro" id="IPR007960">
    <property type="entry name" value="TAS2R"/>
</dbReference>
<dbReference type="Pfam" id="PF05296">
    <property type="entry name" value="TAS2R"/>
    <property type="match status" value="1"/>
</dbReference>
<keyword evidence="4 12" id="KW-0716">Sensory transduction</keyword>
<evidence type="ECO:0000256" key="9">
    <source>
        <dbReference type="ARBA" id="ARBA00023170"/>
    </source>
</evidence>
<dbReference type="GO" id="GO:0004930">
    <property type="term" value="F:G protein-coupled receptor activity"/>
    <property type="evidence" value="ECO:0007669"/>
    <property type="project" value="UniProtKB-KW"/>
</dbReference>
<keyword evidence="10 12" id="KW-0807">Transducer</keyword>
<feature type="transmembrane region" description="Helical" evidence="13">
    <location>
        <begin position="187"/>
        <end position="206"/>
    </location>
</feature>
<dbReference type="AlphaFoldDB" id="H2ZVG8"/>
<evidence type="ECO:0000313" key="16">
    <source>
        <dbReference type="Proteomes" id="UP000008672"/>
    </source>
</evidence>
<dbReference type="Proteomes" id="UP000008672">
    <property type="component" value="Unassembled WGS sequence"/>
</dbReference>
<dbReference type="Gene3D" id="1.20.1070.10">
    <property type="entry name" value="Rhodopsin 7-helix transmembrane proteins"/>
    <property type="match status" value="1"/>
</dbReference>
<evidence type="ECO:0000256" key="6">
    <source>
        <dbReference type="ARBA" id="ARBA00022989"/>
    </source>
</evidence>
<dbReference type="InParanoid" id="H2ZVG8"/>
<evidence type="ECO:0000256" key="4">
    <source>
        <dbReference type="ARBA" id="ARBA00022606"/>
    </source>
</evidence>
<keyword evidence="3 12" id="KW-0919">Taste</keyword>
<name>H2ZVG8_LATCH</name>
<keyword evidence="16" id="KW-1185">Reference proteome</keyword>
<dbReference type="GO" id="GO:0033038">
    <property type="term" value="F:bitter taste receptor activity"/>
    <property type="evidence" value="ECO:0007669"/>
    <property type="project" value="InterPro"/>
</dbReference>
<evidence type="ECO:0000256" key="5">
    <source>
        <dbReference type="ARBA" id="ARBA00022692"/>
    </source>
</evidence>